<proteinExistence type="predicted"/>
<reference evidence="3 4" key="1">
    <citation type="submission" date="2019-07" db="EMBL/GenBank/DDBJ databases">
        <title>Genome Sequencing and Assembly of Staphylococcus haemolyticus SDA2.</title>
        <authorList>
            <person name="Emmons C.B."/>
            <person name="Park C."/>
            <person name="Sevigny J.L."/>
            <person name="Andam C."/>
        </authorList>
    </citation>
    <scope>NUCLEOTIDE SEQUENCE [LARGE SCALE GENOMIC DNA]</scope>
    <source>
        <strain evidence="3 4">SDA2</strain>
    </source>
</reference>
<feature type="transmembrane region" description="Helical" evidence="1">
    <location>
        <begin position="263"/>
        <end position="282"/>
    </location>
</feature>
<dbReference type="PANTHER" id="PTHR36844:SF1">
    <property type="entry name" value="PROTEASE PRSW"/>
    <property type="match status" value="1"/>
</dbReference>
<dbReference type="EMBL" id="VJMP01000005">
    <property type="protein sequence ID" value="TRL77358.1"/>
    <property type="molecule type" value="Genomic_DNA"/>
</dbReference>
<evidence type="ECO:0000259" key="2">
    <source>
        <dbReference type="Pfam" id="PF12773"/>
    </source>
</evidence>
<feature type="transmembrane region" description="Helical" evidence="1">
    <location>
        <begin position="192"/>
        <end position="212"/>
    </location>
</feature>
<feature type="transmembrane region" description="Helical" evidence="1">
    <location>
        <begin position="224"/>
        <end position="243"/>
    </location>
</feature>
<feature type="transmembrane region" description="Helical" evidence="1">
    <location>
        <begin position="400"/>
        <end position="417"/>
    </location>
</feature>
<dbReference type="PANTHER" id="PTHR36844">
    <property type="entry name" value="PROTEASE PRSW"/>
    <property type="match status" value="1"/>
</dbReference>
<dbReference type="Pfam" id="PF12773">
    <property type="entry name" value="DZR"/>
    <property type="match status" value="1"/>
</dbReference>
<dbReference type="AlphaFoldDB" id="A0AB38PC30"/>
<keyword evidence="3" id="KW-0482">Metalloprotease</keyword>
<accession>A0AB38PC30</accession>
<protein>
    <submittedName>
        <fullName evidence="3">PrsW family intramembrane metalloprotease</fullName>
    </submittedName>
</protein>
<feature type="domain" description="DZANK-type" evidence="2">
    <location>
        <begin position="3"/>
        <end position="61"/>
    </location>
</feature>
<keyword evidence="1" id="KW-1133">Transmembrane helix</keyword>
<evidence type="ECO:0000256" key="1">
    <source>
        <dbReference type="SAM" id="Phobius"/>
    </source>
</evidence>
<organism evidence="3 4">
    <name type="scientific">Staphylococcus haemolyticus</name>
    <dbReference type="NCBI Taxonomy" id="1283"/>
    <lineage>
        <taxon>Bacteria</taxon>
        <taxon>Bacillati</taxon>
        <taxon>Bacillota</taxon>
        <taxon>Bacilli</taxon>
        <taxon>Bacillales</taxon>
        <taxon>Staphylococcaceae</taxon>
        <taxon>Staphylococcus</taxon>
    </lineage>
</organism>
<dbReference type="RefSeq" id="WP_107637785.1">
    <property type="nucleotide sequence ID" value="NZ_JAHCPB010000005.1"/>
</dbReference>
<feature type="transmembrane region" description="Helical" evidence="1">
    <location>
        <begin position="167"/>
        <end position="186"/>
    </location>
</feature>
<dbReference type="InterPro" id="IPR026898">
    <property type="entry name" value="PrsW"/>
</dbReference>
<name>A0AB38PC30_STAHA</name>
<keyword evidence="3" id="KW-0645">Protease</keyword>
<evidence type="ECO:0000313" key="4">
    <source>
        <dbReference type="Proteomes" id="UP000316594"/>
    </source>
</evidence>
<feature type="transmembrane region" description="Helical" evidence="1">
    <location>
        <begin position="338"/>
        <end position="358"/>
    </location>
</feature>
<dbReference type="GO" id="GO:0008237">
    <property type="term" value="F:metallopeptidase activity"/>
    <property type="evidence" value="ECO:0007669"/>
    <property type="project" value="UniProtKB-KW"/>
</dbReference>
<dbReference type="Proteomes" id="UP000316594">
    <property type="component" value="Unassembled WGS sequence"/>
</dbReference>
<feature type="transmembrane region" description="Helical" evidence="1">
    <location>
        <begin position="370"/>
        <end position="388"/>
    </location>
</feature>
<dbReference type="Pfam" id="PF13367">
    <property type="entry name" value="PrsW-protease"/>
    <property type="match status" value="1"/>
</dbReference>
<dbReference type="InterPro" id="IPR025874">
    <property type="entry name" value="DZR"/>
</dbReference>
<evidence type="ECO:0000313" key="3">
    <source>
        <dbReference type="EMBL" id="TRL77358.1"/>
    </source>
</evidence>
<gene>
    <name evidence="3" type="ORF">FNL11_06820</name>
</gene>
<sequence>MECLACGGNVKRDDKFCQYCGHDLMADNLKTVDKEEISPNLTCPSCHEIVDESDKFCTNCGYDLTNTDTQAIPGAFVHNNQQVEITENMNLAYEAKNLFNNTTKSIGRLAGNEEVLNLNLKDMFSEVFKSHAKHESDDIFIAGMKNTTPHIKDVSQEWAKPWVFSRVFLALGITFMVLLILVNTFANTNALPGLIFIGALIVPISGLIFFYESNAFQNISFFEVLKMFFIGGVFSLLSTIILYNFVSFSDELETYGIMTITDAFLIGLVEELGKAIIVILFINYLKTNKILNGLLIGAFIGAGFAVFETAGYILNYGILSTGTPDLTEIMDITILRGWSAIGGHLVWASIIGAAAVIVKDARHFTWANILDKRFLFFFFVSVILHCIWDTDITVLGSSNLKMVFLIIIAWIFVFILMKSGLNQVNQIQNDYLEMEGRQR</sequence>
<keyword evidence="1" id="KW-0812">Transmembrane</keyword>
<comment type="caution">
    <text evidence="3">The sequence shown here is derived from an EMBL/GenBank/DDBJ whole genome shotgun (WGS) entry which is preliminary data.</text>
</comment>
<feature type="transmembrane region" description="Helical" evidence="1">
    <location>
        <begin position="294"/>
        <end position="318"/>
    </location>
</feature>
<keyword evidence="1" id="KW-0472">Membrane</keyword>
<keyword evidence="3" id="KW-0378">Hydrolase</keyword>